<evidence type="ECO:0000259" key="9">
    <source>
        <dbReference type="Pfam" id="PF00171"/>
    </source>
</evidence>
<evidence type="ECO:0000313" key="10">
    <source>
        <dbReference type="EMBL" id="GIN96243.1"/>
    </source>
</evidence>
<evidence type="ECO:0000313" key="11">
    <source>
        <dbReference type="Proteomes" id="UP000680670"/>
    </source>
</evidence>
<comment type="caution">
    <text evidence="10">The sequence shown here is derived from an EMBL/GenBank/DDBJ whole genome shotgun (WGS) entry which is preliminary data.</text>
</comment>
<dbReference type="NCBIfam" id="NF001221">
    <property type="entry name" value="PRK00197.1"/>
    <property type="match status" value="1"/>
</dbReference>
<comment type="pathway">
    <text evidence="1 7">Amino-acid biosynthesis; L-proline biosynthesis; L-glutamate 5-semialdehyde from L-glutamate: step 2/2.</text>
</comment>
<dbReference type="Gene3D" id="3.40.605.10">
    <property type="entry name" value="Aldehyde Dehydrogenase, Chain A, domain 1"/>
    <property type="match status" value="1"/>
</dbReference>
<dbReference type="Pfam" id="PF00171">
    <property type="entry name" value="Aldedh"/>
    <property type="match status" value="1"/>
</dbReference>
<dbReference type="InterPro" id="IPR020593">
    <property type="entry name" value="G-glutamylP_reductase_CS"/>
</dbReference>
<gene>
    <name evidence="7 10" type="primary">proA</name>
    <name evidence="10" type="ORF">J6TS1_21130</name>
</gene>
<dbReference type="EMBL" id="BORJ01000004">
    <property type="protein sequence ID" value="GIN96243.1"/>
    <property type="molecule type" value="Genomic_DNA"/>
</dbReference>
<evidence type="ECO:0000256" key="3">
    <source>
        <dbReference type="ARBA" id="ARBA00022650"/>
    </source>
</evidence>
<dbReference type="InterPro" id="IPR016161">
    <property type="entry name" value="Ald_DH/histidinol_DH"/>
</dbReference>
<comment type="function">
    <text evidence="7">Catalyzes the NADPH-dependent reduction of L-glutamate 5-phosphate into L-glutamate 5-semialdehyde and phosphate. The product spontaneously undergoes cyclization to form 1-pyrroline-5-carboxylate.</text>
</comment>
<evidence type="ECO:0000256" key="7">
    <source>
        <dbReference type="HAMAP-Rule" id="MF_00412"/>
    </source>
</evidence>
<sequence length="423" mass="46975">MTLKEKNAVSEVEEKGKAALKASRALVNRSTEEKNRALDLISEQLLKDQDYILQENEKDLQAGKERGLSDSILDRIMLNEKRIEDMAHAIKLLIDLKDPIGETLEIIKKENGMTITKKRVPIGVVGMIYEARPNVTIDAATLSLKTGNAVILRGSSSAKFSNLALVRTIHEALRKSVVPIDAVQLIEDTSRETAKELFKLNDYLDVLIPRGGKQLIETVIRESTVPVIETGAGNCHVYVDESADKEMAENIVLNAKLQRPSVCNAIETILVQKDWFENYGKELFEKLDQNNVEIRGDKSVREAFPKAIEATAEDWATEYQGLTVSVKVVEDVNEAIQHINQYGTKHSESIVTANEENAQIFQVAVDASTVYHNVSTRFTDGFEFGYGAEIGISTQKLHARGPMGLNALTSTKFYVSGDGQVRK</sequence>
<accession>A0ABQ4KW28</accession>
<dbReference type="InterPro" id="IPR000965">
    <property type="entry name" value="GPR_dom"/>
</dbReference>
<dbReference type="Gene3D" id="3.40.309.10">
    <property type="entry name" value="Aldehyde Dehydrogenase, Chain A, domain 2"/>
    <property type="match status" value="1"/>
</dbReference>
<keyword evidence="5 7" id="KW-0560">Oxidoreductase</keyword>
<name>A0ABQ4KW28_SIMTE</name>
<evidence type="ECO:0000256" key="8">
    <source>
        <dbReference type="SAM" id="MobiDB-lite"/>
    </source>
</evidence>
<dbReference type="NCBIfam" id="TIGR00407">
    <property type="entry name" value="proA"/>
    <property type="match status" value="1"/>
</dbReference>
<dbReference type="InterPro" id="IPR016163">
    <property type="entry name" value="Ald_DH_C"/>
</dbReference>
<feature type="domain" description="Aldehyde dehydrogenase" evidence="9">
    <location>
        <begin position="10"/>
        <end position="293"/>
    </location>
</feature>
<dbReference type="EC" id="1.2.1.41" evidence="7"/>
<organism evidence="10 11">
    <name type="scientific">Siminovitchia terrae</name>
    <name type="common">Bacillus terrae</name>
    <dbReference type="NCBI Taxonomy" id="1914933"/>
    <lineage>
        <taxon>Bacteria</taxon>
        <taxon>Bacillati</taxon>
        <taxon>Bacillota</taxon>
        <taxon>Bacilli</taxon>
        <taxon>Bacillales</taxon>
        <taxon>Bacillaceae</taxon>
        <taxon>Siminovitchia</taxon>
    </lineage>
</organism>
<feature type="region of interest" description="Disordered" evidence="8">
    <location>
        <begin position="1"/>
        <end position="31"/>
    </location>
</feature>
<dbReference type="InterPro" id="IPR015590">
    <property type="entry name" value="Aldehyde_DH_dom"/>
</dbReference>
<dbReference type="InterPro" id="IPR016162">
    <property type="entry name" value="Ald_DH_N"/>
</dbReference>
<evidence type="ECO:0000256" key="1">
    <source>
        <dbReference type="ARBA" id="ARBA00004985"/>
    </source>
</evidence>
<comment type="subcellular location">
    <subcellularLocation>
        <location evidence="7">Cytoplasm</location>
    </subcellularLocation>
</comment>
<dbReference type="SUPFAM" id="SSF53720">
    <property type="entry name" value="ALDH-like"/>
    <property type="match status" value="1"/>
</dbReference>
<evidence type="ECO:0000256" key="5">
    <source>
        <dbReference type="ARBA" id="ARBA00023002"/>
    </source>
</evidence>
<dbReference type="CDD" id="cd07079">
    <property type="entry name" value="ALDH_F18-19_ProA-GPR"/>
    <property type="match status" value="1"/>
</dbReference>
<dbReference type="InterPro" id="IPR012134">
    <property type="entry name" value="Glu-5-SA_DH"/>
</dbReference>
<dbReference type="PIRSF" id="PIRSF000151">
    <property type="entry name" value="GPR"/>
    <property type="match status" value="1"/>
</dbReference>
<dbReference type="PANTHER" id="PTHR11063:SF8">
    <property type="entry name" value="DELTA-1-PYRROLINE-5-CARBOXYLATE SYNTHASE"/>
    <property type="match status" value="1"/>
</dbReference>
<dbReference type="RefSeq" id="WP_213020450.1">
    <property type="nucleotide sequence ID" value="NZ_BORJ01000004.1"/>
</dbReference>
<evidence type="ECO:0000256" key="2">
    <source>
        <dbReference type="ARBA" id="ARBA00022605"/>
    </source>
</evidence>
<keyword evidence="11" id="KW-1185">Reference proteome</keyword>
<dbReference type="Proteomes" id="UP000680670">
    <property type="component" value="Unassembled WGS sequence"/>
</dbReference>
<evidence type="ECO:0000256" key="6">
    <source>
        <dbReference type="ARBA" id="ARBA00049024"/>
    </source>
</evidence>
<keyword evidence="7" id="KW-0963">Cytoplasm</keyword>
<comment type="similarity">
    <text evidence="7">Belongs to the gamma-glutamyl phosphate reductase family.</text>
</comment>
<dbReference type="PROSITE" id="PS01223">
    <property type="entry name" value="PROA"/>
    <property type="match status" value="1"/>
</dbReference>
<dbReference type="HAMAP" id="MF_00412">
    <property type="entry name" value="ProA"/>
    <property type="match status" value="1"/>
</dbReference>
<keyword evidence="2 7" id="KW-0028">Amino-acid biosynthesis</keyword>
<evidence type="ECO:0000256" key="4">
    <source>
        <dbReference type="ARBA" id="ARBA00022857"/>
    </source>
</evidence>
<keyword evidence="4 7" id="KW-0521">NADP</keyword>
<feature type="compositionally biased region" description="Basic and acidic residues" evidence="8">
    <location>
        <begin position="1"/>
        <end position="17"/>
    </location>
</feature>
<keyword evidence="3 7" id="KW-0641">Proline biosynthesis</keyword>
<dbReference type="PANTHER" id="PTHR11063">
    <property type="entry name" value="GLUTAMATE SEMIALDEHYDE DEHYDROGENASE"/>
    <property type="match status" value="1"/>
</dbReference>
<proteinExistence type="inferred from homology"/>
<protein>
    <recommendedName>
        <fullName evidence="7">Gamma-glutamyl phosphate reductase</fullName>
        <shortName evidence="7">GPR</shortName>
        <ecNumber evidence="7">1.2.1.41</ecNumber>
    </recommendedName>
    <alternativeName>
        <fullName evidence="7">Glutamate-5-semialdehyde dehydrogenase</fullName>
    </alternativeName>
    <alternativeName>
        <fullName evidence="7">Glutamyl-gamma-semialdehyde dehydrogenase</fullName>
        <shortName evidence="7">GSA dehydrogenase</shortName>
    </alternativeName>
</protein>
<comment type="catalytic activity">
    <reaction evidence="6 7">
        <text>L-glutamate 5-semialdehyde + phosphate + NADP(+) = L-glutamyl 5-phosphate + NADPH + H(+)</text>
        <dbReference type="Rhea" id="RHEA:19541"/>
        <dbReference type="ChEBI" id="CHEBI:15378"/>
        <dbReference type="ChEBI" id="CHEBI:43474"/>
        <dbReference type="ChEBI" id="CHEBI:57783"/>
        <dbReference type="ChEBI" id="CHEBI:58066"/>
        <dbReference type="ChEBI" id="CHEBI:58274"/>
        <dbReference type="ChEBI" id="CHEBI:58349"/>
        <dbReference type="EC" id="1.2.1.41"/>
    </reaction>
</comment>
<reference evidence="10 11" key="1">
    <citation type="submission" date="2021-03" db="EMBL/GenBank/DDBJ databases">
        <title>Antimicrobial resistance genes in bacteria isolated from Japanese honey, and their potential for conferring macrolide and lincosamide resistance in the American foulbrood pathogen Paenibacillus larvae.</title>
        <authorList>
            <person name="Okamoto M."/>
            <person name="Kumagai M."/>
            <person name="Kanamori H."/>
            <person name="Takamatsu D."/>
        </authorList>
    </citation>
    <scope>NUCLEOTIDE SEQUENCE [LARGE SCALE GENOMIC DNA]</scope>
    <source>
        <strain evidence="10 11">J6TS1</strain>
    </source>
</reference>